<gene>
    <name evidence="2" type="ORF">AURANDRAFT_33964</name>
</gene>
<dbReference type="Pfam" id="PF09174">
    <property type="entry name" value="Maf1"/>
    <property type="match status" value="1"/>
</dbReference>
<dbReference type="AlphaFoldDB" id="F0YN32"/>
<accession>F0YN32</accession>
<proteinExistence type="inferred from homology"/>
<dbReference type="Proteomes" id="UP000002729">
    <property type="component" value="Unassembled WGS sequence"/>
</dbReference>
<dbReference type="InterPro" id="IPR015257">
    <property type="entry name" value="Maf1"/>
</dbReference>
<dbReference type="EMBL" id="GL833170">
    <property type="protein sequence ID" value="EGB03492.1"/>
    <property type="molecule type" value="Genomic_DNA"/>
</dbReference>
<dbReference type="PANTHER" id="PTHR22504:SF0">
    <property type="entry name" value="REPRESSOR OF RNA POLYMERASE III TRANSCRIPTION MAF1 HOMOLOG"/>
    <property type="match status" value="1"/>
</dbReference>
<keyword evidence="1" id="KW-0678">Repressor</keyword>
<dbReference type="OrthoDB" id="277029at2759"/>
<dbReference type="GO" id="GO:0016480">
    <property type="term" value="P:negative regulation of transcription by RNA polymerase III"/>
    <property type="evidence" value="ECO:0007669"/>
    <property type="project" value="UniProtKB-UniRule"/>
</dbReference>
<evidence type="ECO:0000313" key="3">
    <source>
        <dbReference type="Proteomes" id="UP000002729"/>
    </source>
</evidence>
<sequence>MKLLENNRLSALTAFLTERSLGDRVIDGRVEAFSCKRAGDDKKLSKQLEKQYADELTSSPGSLDTTSPLGVLSASSTRRLLIDLISTMNASFPDHDFSALRPEQFCREASADFVARSCTRYLSEISDQGFDLLQELWAAVEEAVSLKDCEVFSYVPDLDSDPFSEGALWSFNYFFFNKTLKRIVYFSCVARSKYSADPKSFEEYDDDYRIYEGDDDRLPAGDWVMDTE</sequence>
<organism evidence="3">
    <name type="scientific">Aureococcus anophagefferens</name>
    <name type="common">Harmful bloom alga</name>
    <dbReference type="NCBI Taxonomy" id="44056"/>
    <lineage>
        <taxon>Eukaryota</taxon>
        <taxon>Sar</taxon>
        <taxon>Stramenopiles</taxon>
        <taxon>Ochrophyta</taxon>
        <taxon>Pelagophyceae</taxon>
        <taxon>Pelagomonadales</taxon>
        <taxon>Pelagomonadaceae</taxon>
        <taxon>Aureococcus</taxon>
    </lineage>
</organism>
<comment type="similarity">
    <text evidence="1">Belongs to the MAF1 family.</text>
</comment>
<protein>
    <recommendedName>
        <fullName evidence="1">Repressor of RNA polymerase III transcription</fullName>
    </recommendedName>
</protein>
<dbReference type="PANTHER" id="PTHR22504">
    <property type="entry name" value="REPRESSOR OF RNA POLYMERASE III TRANSCRIPTION MAF1"/>
    <property type="match status" value="1"/>
</dbReference>
<keyword evidence="3" id="KW-1185">Reference proteome</keyword>
<keyword evidence="1" id="KW-0805">Transcription regulation</keyword>
<dbReference type="eggNOG" id="KOG3104">
    <property type="taxonomic scope" value="Eukaryota"/>
</dbReference>
<evidence type="ECO:0000313" key="2">
    <source>
        <dbReference type="EMBL" id="EGB03492.1"/>
    </source>
</evidence>
<dbReference type="RefSeq" id="XP_009041821.1">
    <property type="nucleotide sequence ID" value="XM_009043573.1"/>
</dbReference>
<dbReference type="Gene3D" id="3.40.1000.50">
    <property type="entry name" value="Repressor of RNA polymerase III transcription Maf1"/>
    <property type="match status" value="1"/>
</dbReference>
<reference evidence="2 3" key="1">
    <citation type="journal article" date="2011" name="Proc. Natl. Acad. Sci. U.S.A.">
        <title>Niche of harmful alga Aureococcus anophagefferens revealed through ecogenomics.</title>
        <authorList>
            <person name="Gobler C.J."/>
            <person name="Berry D.L."/>
            <person name="Dyhrman S.T."/>
            <person name="Wilhelm S.W."/>
            <person name="Salamov A."/>
            <person name="Lobanov A.V."/>
            <person name="Zhang Y."/>
            <person name="Collier J.L."/>
            <person name="Wurch L.L."/>
            <person name="Kustka A.B."/>
            <person name="Dill B.D."/>
            <person name="Shah M."/>
            <person name="VerBerkmoes N.C."/>
            <person name="Kuo A."/>
            <person name="Terry A."/>
            <person name="Pangilinan J."/>
            <person name="Lindquist E.A."/>
            <person name="Lucas S."/>
            <person name="Paulsen I.T."/>
            <person name="Hattenrath-Lehmann T.K."/>
            <person name="Talmage S.C."/>
            <person name="Walker E.A."/>
            <person name="Koch F."/>
            <person name="Burson A.M."/>
            <person name="Marcoval M.A."/>
            <person name="Tang Y.Z."/>
            <person name="Lecleir G.R."/>
            <person name="Coyne K.J."/>
            <person name="Berg G.M."/>
            <person name="Bertrand E.M."/>
            <person name="Saito M.A."/>
            <person name="Gladyshev V.N."/>
            <person name="Grigoriev I.V."/>
        </authorList>
    </citation>
    <scope>NUCLEOTIDE SEQUENCE [LARGE SCALE GENOMIC DNA]</scope>
    <source>
        <strain evidence="3">CCMP 1984</strain>
    </source>
</reference>
<dbReference type="InterPro" id="IPR038564">
    <property type="entry name" value="Maf1_sf"/>
</dbReference>
<keyword evidence="1" id="KW-0804">Transcription</keyword>
<dbReference type="GeneID" id="20221369"/>
<dbReference type="PIRSF" id="PIRSF037240">
    <property type="entry name" value="RNA_polIII_Trep_MAF1"/>
    <property type="match status" value="1"/>
</dbReference>
<dbReference type="InParanoid" id="F0YN32"/>
<dbReference type="OMA" id="DKVCRKT"/>
<keyword evidence="1" id="KW-0539">Nucleus</keyword>
<name>F0YN32_AURAN</name>
<dbReference type="GO" id="GO:0000994">
    <property type="term" value="F:RNA polymerase III core binding"/>
    <property type="evidence" value="ECO:0007669"/>
    <property type="project" value="TreeGrafter"/>
</dbReference>
<dbReference type="KEGG" id="aaf:AURANDRAFT_33964"/>
<comment type="subcellular location">
    <subcellularLocation>
        <location evidence="1">Nucleus</location>
    </subcellularLocation>
</comment>
<dbReference type="GO" id="GO:0005634">
    <property type="term" value="C:nucleus"/>
    <property type="evidence" value="ECO:0007669"/>
    <property type="project" value="UniProtKB-SubCell"/>
</dbReference>
<evidence type="ECO:0000256" key="1">
    <source>
        <dbReference type="PIRNR" id="PIRNR037240"/>
    </source>
</evidence>